<name>A0A9D2EMV1_9FIRM</name>
<gene>
    <name evidence="3" type="ORF">H9968_11790</name>
</gene>
<evidence type="ECO:0000313" key="4">
    <source>
        <dbReference type="Proteomes" id="UP000824049"/>
    </source>
</evidence>
<evidence type="ECO:0000256" key="1">
    <source>
        <dbReference type="SAM" id="SignalP"/>
    </source>
</evidence>
<dbReference type="SMART" id="SM00460">
    <property type="entry name" value="TGc"/>
    <property type="match status" value="1"/>
</dbReference>
<organism evidence="3 4">
    <name type="scientific">Candidatus Anaerobutyricum stercoris</name>
    <dbReference type="NCBI Taxonomy" id="2838457"/>
    <lineage>
        <taxon>Bacteria</taxon>
        <taxon>Bacillati</taxon>
        <taxon>Bacillota</taxon>
        <taxon>Clostridia</taxon>
        <taxon>Lachnospirales</taxon>
        <taxon>Lachnospiraceae</taxon>
        <taxon>Anaerobutyricum</taxon>
    </lineage>
</organism>
<keyword evidence="1" id="KW-0732">Signal</keyword>
<accession>A0A9D2EMV1</accession>
<dbReference type="EMBL" id="DXBR01000107">
    <property type="protein sequence ID" value="HIZ40574.1"/>
    <property type="molecule type" value="Genomic_DNA"/>
</dbReference>
<feature type="domain" description="Transglutaminase-like" evidence="2">
    <location>
        <begin position="183"/>
        <end position="240"/>
    </location>
</feature>
<sequence length="362" mass="41468">MDMKKSLVILCLAALLPLSGCGTVQEIMASEEMTINTTEELYQQVGKALKEGKKEVAFVTEDLSQEDLNLLNQEHDGFYGSVTQYEIKTVKMLDRSYVTLSCDISDNYYVKEALLNGSEIPQERREAAELREVCEEILAVISEEKSAYKKEKKIHDYLVENVAYGYPEGVESEDSNAYNAYGALVQGKAVCNGYAQAMKLLCDLGGVECELITGTADGENHAWNLIRLDDDAWYHVDVTWDDPEPDDPERLLYSYFNLNDTQMAQSHVWEAADFVPAEGTKYQYYRKNDLYCEDMDAFKEKCAEIFDEDAPDHFQVLVGDYEENRYSEQNLQFIFEYSGARYIHLQTIGEKPYTTLYFTLEY</sequence>
<dbReference type="AlphaFoldDB" id="A0A9D2EMV1"/>
<feature type="chain" id="PRO_5039467051" description="Transglutaminase-like domain-containing protein" evidence="1">
    <location>
        <begin position="23"/>
        <end position="362"/>
    </location>
</feature>
<dbReference type="SUPFAM" id="SSF54001">
    <property type="entry name" value="Cysteine proteinases"/>
    <property type="match status" value="1"/>
</dbReference>
<reference evidence="3" key="2">
    <citation type="submission" date="2021-04" db="EMBL/GenBank/DDBJ databases">
        <authorList>
            <person name="Gilroy R."/>
        </authorList>
    </citation>
    <scope>NUCLEOTIDE SEQUENCE</scope>
    <source>
        <strain evidence="3">CHK179-28034</strain>
    </source>
</reference>
<dbReference type="Gene3D" id="3.10.620.30">
    <property type="match status" value="1"/>
</dbReference>
<protein>
    <recommendedName>
        <fullName evidence="2">Transglutaminase-like domain-containing protein</fullName>
    </recommendedName>
</protein>
<comment type="caution">
    <text evidence="3">The sequence shown here is derived from an EMBL/GenBank/DDBJ whole genome shotgun (WGS) entry which is preliminary data.</text>
</comment>
<dbReference type="GO" id="GO:0005737">
    <property type="term" value="C:cytoplasm"/>
    <property type="evidence" value="ECO:0007669"/>
    <property type="project" value="TreeGrafter"/>
</dbReference>
<evidence type="ECO:0000313" key="3">
    <source>
        <dbReference type="EMBL" id="HIZ40574.1"/>
    </source>
</evidence>
<dbReference type="Proteomes" id="UP000824049">
    <property type="component" value="Unassembled WGS sequence"/>
</dbReference>
<dbReference type="PANTHER" id="PTHR46333">
    <property type="entry name" value="CYTOKINESIS PROTEIN 3"/>
    <property type="match status" value="1"/>
</dbReference>
<dbReference type="Pfam" id="PF01841">
    <property type="entry name" value="Transglut_core"/>
    <property type="match status" value="1"/>
</dbReference>
<dbReference type="InterPro" id="IPR038765">
    <property type="entry name" value="Papain-like_cys_pep_sf"/>
</dbReference>
<dbReference type="PANTHER" id="PTHR46333:SF2">
    <property type="entry name" value="CYTOKINESIS PROTEIN 3"/>
    <property type="match status" value="1"/>
</dbReference>
<dbReference type="InterPro" id="IPR052557">
    <property type="entry name" value="CAP/Cytokinesis_protein"/>
</dbReference>
<reference evidence="3" key="1">
    <citation type="journal article" date="2021" name="PeerJ">
        <title>Extensive microbial diversity within the chicken gut microbiome revealed by metagenomics and culture.</title>
        <authorList>
            <person name="Gilroy R."/>
            <person name="Ravi A."/>
            <person name="Getino M."/>
            <person name="Pursley I."/>
            <person name="Horton D.L."/>
            <person name="Alikhan N.F."/>
            <person name="Baker D."/>
            <person name="Gharbi K."/>
            <person name="Hall N."/>
            <person name="Watson M."/>
            <person name="Adriaenssens E.M."/>
            <person name="Foster-Nyarko E."/>
            <person name="Jarju S."/>
            <person name="Secka A."/>
            <person name="Antonio M."/>
            <person name="Oren A."/>
            <person name="Chaudhuri R.R."/>
            <person name="La Ragione R."/>
            <person name="Hildebrand F."/>
            <person name="Pallen M.J."/>
        </authorList>
    </citation>
    <scope>NUCLEOTIDE SEQUENCE</scope>
    <source>
        <strain evidence="3">CHK179-28034</strain>
    </source>
</reference>
<evidence type="ECO:0000259" key="2">
    <source>
        <dbReference type="SMART" id="SM00460"/>
    </source>
</evidence>
<dbReference type="InterPro" id="IPR002931">
    <property type="entry name" value="Transglutaminase-like"/>
</dbReference>
<feature type="signal peptide" evidence="1">
    <location>
        <begin position="1"/>
        <end position="22"/>
    </location>
</feature>
<proteinExistence type="predicted"/>